<proteinExistence type="predicted"/>
<dbReference type="Ensembl" id="ENSCWAT00000021958.1">
    <property type="protein sequence ID" value="ENSCWAP00000020236.1"/>
    <property type="gene ID" value="ENSCWAG00000015505.1"/>
</dbReference>
<dbReference type="GeneTree" id="ENSGT00390000008767"/>
<reference evidence="1" key="2">
    <citation type="submission" date="2025-09" db="UniProtKB">
        <authorList>
            <consortium name="Ensembl"/>
        </authorList>
    </citation>
    <scope>IDENTIFICATION</scope>
</reference>
<dbReference type="InterPro" id="IPR023674">
    <property type="entry name" value="Ribosomal_uL1-like"/>
</dbReference>
<name>A0A8C3YL72_9CETA</name>
<organism evidence="1 2">
    <name type="scientific">Catagonus wagneri</name>
    <name type="common">Chacoan peccary</name>
    <dbReference type="NCBI Taxonomy" id="51154"/>
    <lineage>
        <taxon>Eukaryota</taxon>
        <taxon>Metazoa</taxon>
        <taxon>Chordata</taxon>
        <taxon>Craniata</taxon>
        <taxon>Vertebrata</taxon>
        <taxon>Euteleostomi</taxon>
        <taxon>Mammalia</taxon>
        <taxon>Eutheria</taxon>
        <taxon>Laurasiatheria</taxon>
        <taxon>Artiodactyla</taxon>
        <taxon>Suina</taxon>
        <taxon>Tayassuidae</taxon>
        <taxon>Catagonus</taxon>
    </lineage>
</organism>
<dbReference type="AlphaFoldDB" id="A0A8C3YL72"/>
<reference evidence="1" key="1">
    <citation type="submission" date="2025-08" db="UniProtKB">
        <authorList>
            <consortium name="Ensembl"/>
        </authorList>
    </citation>
    <scope>IDENTIFICATION</scope>
</reference>
<dbReference type="SUPFAM" id="SSF56808">
    <property type="entry name" value="Ribosomal protein L1"/>
    <property type="match status" value="1"/>
</dbReference>
<evidence type="ECO:0000313" key="1">
    <source>
        <dbReference type="Ensembl" id="ENSCWAP00000020236.1"/>
    </source>
</evidence>
<protein>
    <submittedName>
        <fullName evidence="1">Uncharacterized protein</fullName>
    </submittedName>
</protein>
<dbReference type="Proteomes" id="UP000694540">
    <property type="component" value="Unplaced"/>
</dbReference>
<dbReference type="Gene3D" id="3.30.190.20">
    <property type="match status" value="1"/>
</dbReference>
<keyword evidence="2" id="KW-1185">Reference proteome</keyword>
<sequence>MSSKVSCHTPHKAVREVLHGNQSKRWKFLGTVELQISLKNYDPQKDKRFWGTIRLKSTPLPVLGIISINHLPPLKNLKKKDKKR</sequence>
<evidence type="ECO:0000313" key="2">
    <source>
        <dbReference type="Proteomes" id="UP000694540"/>
    </source>
</evidence>
<accession>A0A8C3YL72</accession>